<dbReference type="InterPro" id="IPR050682">
    <property type="entry name" value="ModA/WtpA"/>
</dbReference>
<dbReference type="EMBL" id="JAMTCK010000010">
    <property type="protein sequence ID" value="MCP2167541.1"/>
    <property type="molecule type" value="Genomic_DNA"/>
</dbReference>
<evidence type="ECO:0000256" key="10">
    <source>
        <dbReference type="ARBA" id="ARBA00056002"/>
    </source>
</evidence>
<evidence type="ECO:0000256" key="3">
    <source>
        <dbReference type="ARBA" id="ARBA00022448"/>
    </source>
</evidence>
<dbReference type="PANTHER" id="PTHR30632:SF0">
    <property type="entry name" value="SULFATE-BINDING PROTEIN"/>
    <property type="match status" value="1"/>
</dbReference>
<dbReference type="GO" id="GO:0030973">
    <property type="term" value="F:molybdate ion binding"/>
    <property type="evidence" value="ECO:0007669"/>
    <property type="project" value="TreeGrafter"/>
</dbReference>
<comment type="subunit">
    <text evidence="11">The complex is composed of two ATP-binding proteins (ModC), two transmembrane proteins (ModB) and a solute-binding protein (ModA).</text>
</comment>
<organism evidence="16 17">
    <name type="scientific">Goodfellowiella coeruleoviolacea</name>
    <dbReference type="NCBI Taxonomy" id="334858"/>
    <lineage>
        <taxon>Bacteria</taxon>
        <taxon>Bacillati</taxon>
        <taxon>Actinomycetota</taxon>
        <taxon>Actinomycetes</taxon>
        <taxon>Pseudonocardiales</taxon>
        <taxon>Pseudonocardiaceae</taxon>
        <taxon>Goodfellowiella</taxon>
    </lineage>
</organism>
<comment type="subcellular location">
    <subcellularLocation>
        <location evidence="1">Cell membrane</location>
        <topology evidence="1">Lipid-anchor</topology>
    </subcellularLocation>
</comment>
<feature type="binding site" evidence="14">
    <location>
        <position position="49"/>
    </location>
    <ligand>
        <name>molybdate</name>
        <dbReference type="ChEBI" id="CHEBI:36264"/>
    </ligand>
</feature>
<dbReference type="Proteomes" id="UP001206128">
    <property type="component" value="Unassembled WGS sequence"/>
</dbReference>
<dbReference type="GO" id="GO:0005886">
    <property type="term" value="C:plasma membrane"/>
    <property type="evidence" value="ECO:0007669"/>
    <property type="project" value="UniProtKB-SubCell"/>
</dbReference>
<accession>A0AAE3KGR6</accession>
<dbReference type="GO" id="GO:0015689">
    <property type="term" value="P:molybdate ion transport"/>
    <property type="evidence" value="ECO:0007669"/>
    <property type="project" value="InterPro"/>
</dbReference>
<evidence type="ECO:0000313" key="16">
    <source>
        <dbReference type="EMBL" id="MCP2167541.1"/>
    </source>
</evidence>
<comment type="similarity">
    <text evidence="2">Belongs to the bacterial solute-binding protein ModA family.</text>
</comment>
<feature type="binding site" evidence="14">
    <location>
        <position position="77"/>
    </location>
    <ligand>
        <name>molybdate</name>
        <dbReference type="ChEBI" id="CHEBI:36264"/>
    </ligand>
</feature>
<evidence type="ECO:0000256" key="6">
    <source>
        <dbReference type="ARBA" id="ARBA00022723"/>
    </source>
</evidence>
<sequence>MSRAPRALAVSLTAAAALAGCGSTDSGTAPTGTAAAGVRGQITVFAAASLTETFTALGDQFEAAHPGTTVTFNFAGSSALAQQINQGAPADVFASAAPTNMQQVQDTGAVTATPTTFARNRLQIAVPAGNPATITGLADFGRPEARIALCADQVPCGAAATKAFQAAGVTPQPDTLEQDVKAVLTKVRLGEVDAALVYKTDVTAAGEQVEGIDFPEAAQAVNDYPIAPLATAPNAAGATAFVDHVLSGTGRTVLTNAGFDSP</sequence>
<feature type="binding site" evidence="14">
    <location>
        <position position="180"/>
    </location>
    <ligand>
        <name>molybdate</name>
        <dbReference type="ChEBI" id="CHEBI:36264"/>
    </ligand>
</feature>
<protein>
    <recommendedName>
        <fullName evidence="12">Molybdate-binding protein ModA</fullName>
    </recommendedName>
    <alternativeName>
        <fullName evidence="13">Molybdate/tungstate-binding protein ModA</fullName>
    </alternativeName>
</protein>
<keyword evidence="3" id="KW-0813">Transport</keyword>
<evidence type="ECO:0000256" key="11">
    <source>
        <dbReference type="ARBA" id="ARBA00062515"/>
    </source>
</evidence>
<evidence type="ECO:0000256" key="15">
    <source>
        <dbReference type="SAM" id="SignalP"/>
    </source>
</evidence>
<dbReference type="NCBIfam" id="TIGR01256">
    <property type="entry name" value="modA"/>
    <property type="match status" value="1"/>
</dbReference>
<dbReference type="GO" id="GO:0046872">
    <property type="term" value="F:metal ion binding"/>
    <property type="evidence" value="ECO:0007669"/>
    <property type="project" value="UniProtKB-KW"/>
</dbReference>
<dbReference type="PANTHER" id="PTHR30632">
    <property type="entry name" value="MOLYBDATE-BINDING PERIPLASMIC PROTEIN"/>
    <property type="match status" value="1"/>
</dbReference>
<dbReference type="PROSITE" id="PS51257">
    <property type="entry name" value="PROKAR_LIPOPROTEIN"/>
    <property type="match status" value="1"/>
</dbReference>
<evidence type="ECO:0000256" key="5">
    <source>
        <dbReference type="ARBA" id="ARBA00022505"/>
    </source>
</evidence>
<keyword evidence="7 15" id="KW-0732">Signal</keyword>
<dbReference type="SUPFAM" id="SSF53850">
    <property type="entry name" value="Periplasmic binding protein-like II"/>
    <property type="match status" value="1"/>
</dbReference>
<dbReference type="PIRSF" id="PIRSF004846">
    <property type="entry name" value="ModA"/>
    <property type="match status" value="1"/>
</dbReference>
<dbReference type="RefSeq" id="WP_253774528.1">
    <property type="nucleotide sequence ID" value="NZ_JAMTCK010000010.1"/>
</dbReference>
<keyword evidence="6 14" id="KW-0479">Metal-binding</keyword>
<name>A0AAE3KGR6_9PSEU</name>
<evidence type="ECO:0000256" key="4">
    <source>
        <dbReference type="ARBA" id="ARBA00022475"/>
    </source>
</evidence>
<feature type="signal peptide" evidence="15">
    <location>
        <begin position="1"/>
        <end position="19"/>
    </location>
</feature>
<evidence type="ECO:0000256" key="1">
    <source>
        <dbReference type="ARBA" id="ARBA00004193"/>
    </source>
</evidence>
<dbReference type="InterPro" id="IPR005950">
    <property type="entry name" value="ModA"/>
</dbReference>
<reference evidence="16" key="1">
    <citation type="submission" date="2022-06" db="EMBL/GenBank/DDBJ databases">
        <title>Genomic Encyclopedia of Archaeal and Bacterial Type Strains, Phase II (KMG-II): from individual species to whole genera.</title>
        <authorList>
            <person name="Goeker M."/>
        </authorList>
    </citation>
    <scope>NUCLEOTIDE SEQUENCE</scope>
    <source>
        <strain evidence="16">DSM 43935</strain>
    </source>
</reference>
<gene>
    <name evidence="16" type="ORF">LX83_004414</name>
</gene>
<dbReference type="AlphaFoldDB" id="A0AAE3KGR6"/>
<keyword evidence="17" id="KW-1185">Reference proteome</keyword>
<keyword evidence="4" id="KW-1003">Cell membrane</keyword>
<comment type="function">
    <text evidence="10">Involved in the transport of molybdenum into the cell. Part of the binding-protein-dependent transport system ModABCD.</text>
</comment>
<evidence type="ECO:0000256" key="14">
    <source>
        <dbReference type="PIRSR" id="PIRSR004846-1"/>
    </source>
</evidence>
<comment type="caution">
    <text evidence="16">The sequence shown here is derived from an EMBL/GenBank/DDBJ whole genome shotgun (WGS) entry which is preliminary data.</text>
</comment>
<evidence type="ECO:0000256" key="2">
    <source>
        <dbReference type="ARBA" id="ARBA00009175"/>
    </source>
</evidence>
<evidence type="ECO:0000256" key="13">
    <source>
        <dbReference type="ARBA" id="ARBA00078141"/>
    </source>
</evidence>
<keyword evidence="8" id="KW-0472">Membrane</keyword>
<keyword evidence="9" id="KW-0826">Tungsten</keyword>
<evidence type="ECO:0000256" key="9">
    <source>
        <dbReference type="ARBA" id="ARBA00023245"/>
    </source>
</evidence>
<proteinExistence type="inferred from homology"/>
<dbReference type="FunFam" id="3.40.190.10:FF:000030">
    <property type="entry name" value="Molybdate ABC transporter substrate-binding protein"/>
    <property type="match status" value="1"/>
</dbReference>
<evidence type="ECO:0000313" key="17">
    <source>
        <dbReference type="Proteomes" id="UP001206128"/>
    </source>
</evidence>
<dbReference type="Gene3D" id="3.40.190.10">
    <property type="entry name" value="Periplasmic binding protein-like II"/>
    <property type="match status" value="2"/>
</dbReference>
<evidence type="ECO:0000256" key="12">
    <source>
        <dbReference type="ARBA" id="ARBA00073171"/>
    </source>
</evidence>
<dbReference type="Pfam" id="PF13531">
    <property type="entry name" value="SBP_bac_11"/>
    <property type="match status" value="1"/>
</dbReference>
<evidence type="ECO:0000256" key="7">
    <source>
        <dbReference type="ARBA" id="ARBA00022729"/>
    </source>
</evidence>
<keyword evidence="5 14" id="KW-0500">Molybdenum</keyword>
<feature type="chain" id="PRO_5042115754" description="Molybdate-binding protein ModA" evidence="15">
    <location>
        <begin position="20"/>
        <end position="262"/>
    </location>
</feature>
<feature type="binding site" evidence="14">
    <location>
        <position position="198"/>
    </location>
    <ligand>
        <name>molybdate</name>
        <dbReference type="ChEBI" id="CHEBI:36264"/>
    </ligand>
</feature>
<evidence type="ECO:0000256" key="8">
    <source>
        <dbReference type="ARBA" id="ARBA00023136"/>
    </source>
</evidence>